<evidence type="ECO:0000313" key="3">
    <source>
        <dbReference type="EMBL" id="OQZ88805.1"/>
    </source>
</evidence>
<organism evidence="2 5">
    <name type="scientific">Mycobacterium alsense</name>
    <dbReference type="NCBI Taxonomy" id="324058"/>
    <lineage>
        <taxon>Bacteria</taxon>
        <taxon>Bacillati</taxon>
        <taxon>Actinomycetota</taxon>
        <taxon>Actinomycetes</taxon>
        <taxon>Mycobacteriales</taxon>
        <taxon>Mycobacteriaceae</taxon>
        <taxon>Mycobacterium</taxon>
    </lineage>
</organism>
<reference evidence="2" key="3">
    <citation type="journal article" date="2022" name="BMC Genomics">
        <title>Comparative genome analysis of mycobacteria focusing on tRNA and non-coding RNA.</title>
        <authorList>
            <person name="Behra P.R.K."/>
            <person name="Pettersson B.M.F."/>
            <person name="Ramesh M."/>
            <person name="Das S."/>
            <person name="Dasgupta S."/>
            <person name="Kirsebom L.A."/>
        </authorList>
    </citation>
    <scope>NUCLEOTIDE SEQUENCE</scope>
    <source>
        <strain evidence="2">CCUG 55640</strain>
    </source>
</reference>
<dbReference type="Proteomes" id="UP001141650">
    <property type="component" value="Unassembled WGS sequence"/>
</dbReference>
<dbReference type="RefSeq" id="WP_083139920.1">
    <property type="nucleotide sequence ID" value="NZ_JACKVH010000011.1"/>
</dbReference>
<accession>A0AA41XMF1</accession>
<reference evidence="2" key="2">
    <citation type="submission" date="2020-07" db="EMBL/GenBank/DDBJ databases">
        <authorList>
            <person name="Pettersson B.M.F."/>
            <person name="Behra P.R.K."/>
            <person name="Ramesh M."/>
            <person name="Das S."/>
            <person name="Dasgupta S."/>
            <person name="Kirsebom L.A."/>
        </authorList>
    </citation>
    <scope>NUCLEOTIDE SEQUENCE</scope>
    <source>
        <strain evidence="2">CCUG 55640</strain>
    </source>
</reference>
<proteinExistence type="predicted"/>
<feature type="compositionally biased region" description="Basic and acidic residues" evidence="1">
    <location>
        <begin position="168"/>
        <end position="177"/>
    </location>
</feature>
<dbReference type="Proteomes" id="UP000192319">
    <property type="component" value="Unassembled WGS sequence"/>
</dbReference>
<comment type="caution">
    <text evidence="2">The sequence shown here is derived from an EMBL/GenBank/DDBJ whole genome shotgun (WGS) entry which is preliminary data.</text>
</comment>
<sequence>MTTPTMPTTREPAPPGVLPAIPFMAPLVNPAPIGLYPLVNWTDVPADQPSRFLGEGVWVRHYNYGGAGAFGVWDAPWCGEVERITISGTGGTWTYTWSGETATGLASNISVADFQAAIDGLSNVEPGGAHVSSPCPGVYLVSHTVRAESSVDGSALTGPSAGAKTQPVRKEGDRPPDTDPFPPITVWASGTCDMTIYGQQEAMTRAEQNLRLLEQVAVERDFSIRLLADSAAVTVERATLPSAISYLEGLLAETNTLGIVHASPQWAAIGAAQGGQGGLWVRSGTAIKTQLGHSLAFGGGYVDGLGLTLVATSAPIFGWRDEPALRTTAHYQTNEFIAIAERSVALAYEEIIGAVTVTTAP</sequence>
<gene>
    <name evidence="3" type="ORF">BST11_21010</name>
    <name evidence="2" type="ORF">H7K38_04645</name>
</gene>
<evidence type="ECO:0000313" key="5">
    <source>
        <dbReference type="Proteomes" id="UP001141650"/>
    </source>
</evidence>
<name>A0AA41XMF1_9MYCO</name>
<protein>
    <submittedName>
        <fullName evidence="2">Uncharacterized protein</fullName>
    </submittedName>
</protein>
<dbReference type="EMBL" id="MVHD01000046">
    <property type="protein sequence ID" value="OQZ88805.1"/>
    <property type="molecule type" value="Genomic_DNA"/>
</dbReference>
<evidence type="ECO:0000313" key="2">
    <source>
        <dbReference type="EMBL" id="MCV7377940.1"/>
    </source>
</evidence>
<feature type="region of interest" description="Disordered" evidence="1">
    <location>
        <begin position="150"/>
        <end position="182"/>
    </location>
</feature>
<dbReference type="AlphaFoldDB" id="A0AA41XMF1"/>
<evidence type="ECO:0000313" key="4">
    <source>
        <dbReference type="Proteomes" id="UP000192319"/>
    </source>
</evidence>
<evidence type="ECO:0000256" key="1">
    <source>
        <dbReference type="SAM" id="MobiDB-lite"/>
    </source>
</evidence>
<dbReference type="EMBL" id="JACKVH010000011">
    <property type="protein sequence ID" value="MCV7377940.1"/>
    <property type="molecule type" value="Genomic_DNA"/>
</dbReference>
<reference evidence="3 4" key="1">
    <citation type="submission" date="2017-02" db="EMBL/GenBank/DDBJ databases">
        <title>The new phylogeny of genus Mycobacterium.</title>
        <authorList>
            <person name="Tortoli E."/>
            <person name="Trovato A."/>
            <person name="Cirillo D.M."/>
        </authorList>
    </citation>
    <scope>NUCLEOTIDE SEQUENCE [LARGE SCALE GENOMIC DNA]</scope>
    <source>
        <strain evidence="3 4">DSM 45230</strain>
    </source>
</reference>
<keyword evidence="4" id="KW-1185">Reference proteome</keyword>